<gene>
    <name evidence="2" type="ORF">OKJ48_39220</name>
</gene>
<dbReference type="Pfam" id="PF00733">
    <property type="entry name" value="Asn_synthase"/>
    <property type="match status" value="1"/>
</dbReference>
<sequence length="645" mass="68922">MSGRPAPPAPPHHERDCFVVLPDTDAGRAAAGPLLRRDGHGPGGVQVFRYPSGRPWLLVRTPLRRVSAATAGPDRAVVLIGPDAIPESELAADLRAARDDAGLHGRLARRLPGLHHVISRTSHTGKETWVRGTASGLRRVYVTTGSGPRLISDRPGVLARLTGAALDEAALALRLLDFLPHPLGARPVWHGITETNPAYALVLRADGTSTTRRWWHAPGAELPLSEGASHLADALDRSVRAHLAGRSRISCELSGGLDSTSLTFLARRTQPERLALLTVASRERHAEDETWARHAAELARAETGPDPESGPARLTHDIVPADEAPLFYAGVSTPAAPGDALTDEPLPVAPARARARLLLARAAAAGSECHLTGYGGDELFMGLPAASGDLFPRHPLAAWNRIGAVRHQLGWPLAATTRALLTRPSFARWLAGAVTDEAAPTARTPQLSWGVRQTLPPWLTPDARALVRSAFRSAAAEGAEPLAPRPGRHLDLDTVHIGARHFQAMETYGLGLGLPVAAPLYADHVIEATLAVRLADRIDPARYKPLLAEAVRDTVPAPLLARTTKDHMNGDHTQGLVQHADELRELWDAGASRLAALGLVDVRQLDALAADPYSPLHTRHSIDSAVACEMWLRAAAPAHREALTP</sequence>
<dbReference type="EMBL" id="JAOZYB010000353">
    <property type="protein sequence ID" value="MEB3966216.1"/>
    <property type="molecule type" value="Genomic_DNA"/>
</dbReference>
<evidence type="ECO:0000313" key="2">
    <source>
        <dbReference type="EMBL" id="MEB3966216.1"/>
    </source>
</evidence>
<evidence type="ECO:0000313" key="3">
    <source>
        <dbReference type="Proteomes" id="UP001352223"/>
    </source>
</evidence>
<name>A0ABU6CPS5_9ACTN</name>
<dbReference type="Gene3D" id="3.40.50.620">
    <property type="entry name" value="HUPs"/>
    <property type="match status" value="1"/>
</dbReference>
<dbReference type="Proteomes" id="UP001352223">
    <property type="component" value="Unassembled WGS sequence"/>
</dbReference>
<dbReference type="InterPro" id="IPR014729">
    <property type="entry name" value="Rossmann-like_a/b/a_fold"/>
</dbReference>
<accession>A0ABU6CPS5</accession>
<feature type="domain" description="Asparagine synthetase" evidence="1">
    <location>
        <begin position="231"/>
        <end position="633"/>
    </location>
</feature>
<dbReference type="RefSeq" id="WP_324775268.1">
    <property type="nucleotide sequence ID" value="NZ_BAAATS010000019.1"/>
</dbReference>
<protein>
    <submittedName>
        <fullName evidence="2">Asparagine synthase-related protein</fullName>
    </submittedName>
</protein>
<reference evidence="2 3" key="1">
    <citation type="submission" date="2022-10" db="EMBL/GenBank/DDBJ databases">
        <authorList>
            <person name="Xie J."/>
            <person name="Shen N."/>
        </authorList>
    </citation>
    <scope>NUCLEOTIDE SEQUENCE [LARGE SCALE GENOMIC DNA]</scope>
    <source>
        <strain evidence="2 3">DSM 41681</strain>
    </source>
</reference>
<proteinExistence type="predicted"/>
<evidence type="ECO:0000259" key="1">
    <source>
        <dbReference type="Pfam" id="PF00733"/>
    </source>
</evidence>
<dbReference type="InterPro" id="IPR001962">
    <property type="entry name" value="Asn_synthase"/>
</dbReference>
<dbReference type="SUPFAM" id="SSF52402">
    <property type="entry name" value="Adenine nucleotide alpha hydrolases-like"/>
    <property type="match status" value="1"/>
</dbReference>
<comment type="caution">
    <text evidence="2">The sequence shown here is derived from an EMBL/GenBank/DDBJ whole genome shotgun (WGS) entry which is preliminary data.</text>
</comment>
<organism evidence="2 3">
    <name type="scientific">Streptomyces kunmingensis</name>
    <dbReference type="NCBI Taxonomy" id="68225"/>
    <lineage>
        <taxon>Bacteria</taxon>
        <taxon>Bacillati</taxon>
        <taxon>Actinomycetota</taxon>
        <taxon>Actinomycetes</taxon>
        <taxon>Kitasatosporales</taxon>
        <taxon>Streptomycetaceae</taxon>
        <taxon>Streptomyces</taxon>
    </lineage>
</organism>
<keyword evidence="3" id="KW-1185">Reference proteome</keyword>